<proteinExistence type="predicted"/>
<keyword evidence="2" id="KW-1185">Reference proteome</keyword>
<evidence type="ECO:0000313" key="2">
    <source>
        <dbReference type="Proteomes" id="UP000305401"/>
    </source>
</evidence>
<protein>
    <submittedName>
        <fullName evidence="1">Uncharacterized protein</fullName>
    </submittedName>
</protein>
<organism evidence="1 2">
    <name type="scientific">Muribaculum caecicola</name>
    <dbReference type="NCBI Taxonomy" id="3038144"/>
    <lineage>
        <taxon>Bacteria</taxon>
        <taxon>Pseudomonadati</taxon>
        <taxon>Bacteroidota</taxon>
        <taxon>Bacteroidia</taxon>
        <taxon>Bacteroidales</taxon>
        <taxon>Muribaculaceae</taxon>
        <taxon>Muribaculum</taxon>
    </lineage>
</organism>
<dbReference type="Proteomes" id="UP000305401">
    <property type="component" value="Unassembled WGS sequence"/>
</dbReference>
<comment type="caution">
    <text evidence="1">The sequence shown here is derived from an EMBL/GenBank/DDBJ whole genome shotgun (WGS) entry which is preliminary data.</text>
</comment>
<evidence type="ECO:0000313" key="1">
    <source>
        <dbReference type="EMBL" id="THG50545.1"/>
    </source>
</evidence>
<accession>A0AC61S5J5</accession>
<sequence length="52" mass="6193">MKTMVERNEVLTRYQVKGQSKRQIADEMHISRHTVDKIVWEYERVCLDADGV</sequence>
<gene>
    <name evidence="1" type="ORF">E5990_06575</name>
</gene>
<dbReference type="EMBL" id="SSTG01000071">
    <property type="protein sequence ID" value="THG50545.1"/>
    <property type="molecule type" value="Genomic_DNA"/>
</dbReference>
<name>A0AC61S5J5_9BACT</name>
<reference evidence="1" key="1">
    <citation type="submission" date="2019-04" db="EMBL/GenBank/DDBJ databases">
        <title>Microbes associate with the intestines of laboratory mice.</title>
        <authorList>
            <person name="Navarre W."/>
            <person name="Wong E."/>
            <person name="Huang K.C."/>
            <person name="Tropini C."/>
            <person name="Ng K."/>
            <person name="Yu B."/>
        </authorList>
    </citation>
    <scope>NUCLEOTIDE SEQUENCE</scope>
    <source>
        <strain evidence="1">NM86_A22</strain>
    </source>
</reference>